<dbReference type="InterPro" id="IPR023828">
    <property type="entry name" value="Peptidase_S8_Ser-AS"/>
</dbReference>
<dbReference type="InterPro" id="IPR051048">
    <property type="entry name" value="Peptidase_S8/S53_subtilisin"/>
</dbReference>
<feature type="active site" description="Charge relay system" evidence="5">
    <location>
        <position position="459"/>
    </location>
</feature>
<comment type="caution">
    <text evidence="7">The sequence shown here is derived from an EMBL/GenBank/DDBJ whole genome shotgun (WGS) entry which is preliminary data.</text>
</comment>
<dbReference type="InterPro" id="IPR000209">
    <property type="entry name" value="Peptidase_S8/S53_dom"/>
</dbReference>
<keyword evidence="3 5" id="KW-0378">Hydrolase</keyword>
<evidence type="ECO:0000256" key="1">
    <source>
        <dbReference type="ARBA" id="ARBA00011073"/>
    </source>
</evidence>
<dbReference type="EMBL" id="DNWC01000072">
    <property type="protein sequence ID" value="HBJ08402.1"/>
    <property type="molecule type" value="Genomic_DNA"/>
</dbReference>
<evidence type="ECO:0000256" key="2">
    <source>
        <dbReference type="ARBA" id="ARBA00022670"/>
    </source>
</evidence>
<dbReference type="PROSITE" id="PS00137">
    <property type="entry name" value="SUBTILASE_HIS"/>
    <property type="match status" value="1"/>
</dbReference>
<sequence length="542" mass="60027">MKRKWFILPYVLVFCVINIFAQSKKPEDKFMPEWHLLFNDSIIGTNVSSALAWLQSQKLKPKKNIIVGVIDSGTDTTHLYIQKALWHNKKEKHNGKDNDKNGYKGDVLGWNFLGTSDGSFNMKSAGTEEFREFKRLYPKYKNYPTDSATIANASPEFIYYLKMKAGARIESYFKFTQYLQQQANAYEELTKRAKSAYPGKDSLRVIDIMNIDANDSLFNISVQLIAIDLMNGSKDRLWQTLVDQHNAKLNQAQTRIKSIEADKDKRLLMGDDIHNASDRFYGNPDVMCDDYFHGTFVAGIIAAQPNPENKMIGIYPTAKIMTIRAVPEGDEYDKDIASAIRYAVDNGAKIINMSFGKQTSPDADMVEDAIHYAADHDVLLVMASGNNGTDCDKKIYYPQGLDKTGKRIDNLIRVGASDINGNPGSISNYGKNSVDLFAPGMDITSLGENNGYTTSSGTSIAAPVVAGIAAIIRDYFPKLSAGQVKNVLIKSVTPMNGKSVKIPGPNKKGNTTMYDSLCVSGGIVNALNAVKMAQQLSSKKNK</sequence>
<feature type="domain" description="Peptidase S8/S53" evidence="6">
    <location>
        <begin position="63"/>
        <end position="494"/>
    </location>
</feature>
<dbReference type="PROSITE" id="PS00138">
    <property type="entry name" value="SUBTILASE_SER"/>
    <property type="match status" value="1"/>
</dbReference>
<dbReference type="Proteomes" id="UP000262954">
    <property type="component" value="Unassembled WGS sequence"/>
</dbReference>
<dbReference type="GO" id="GO:0006508">
    <property type="term" value="P:proteolysis"/>
    <property type="evidence" value="ECO:0007669"/>
    <property type="project" value="UniProtKB-KW"/>
</dbReference>
<evidence type="ECO:0000256" key="4">
    <source>
        <dbReference type="ARBA" id="ARBA00022825"/>
    </source>
</evidence>
<accession>A0A354M1L3</accession>
<dbReference type="SUPFAM" id="SSF52743">
    <property type="entry name" value="Subtilisin-like"/>
    <property type="match status" value="1"/>
</dbReference>
<evidence type="ECO:0000313" key="7">
    <source>
        <dbReference type="EMBL" id="HBJ08402.1"/>
    </source>
</evidence>
<dbReference type="Pfam" id="PF00082">
    <property type="entry name" value="Peptidase_S8"/>
    <property type="match status" value="1"/>
</dbReference>
<keyword evidence="2 5" id="KW-0645">Protease</keyword>
<dbReference type="AlphaFoldDB" id="A0A354M1L3"/>
<dbReference type="PANTHER" id="PTHR43399">
    <property type="entry name" value="SUBTILISIN-RELATED"/>
    <property type="match status" value="1"/>
</dbReference>
<protein>
    <submittedName>
        <fullName evidence="7">Serine protease</fullName>
    </submittedName>
</protein>
<name>A0A354M1L3_9BACT</name>
<comment type="similarity">
    <text evidence="1 5">Belongs to the peptidase S8 family.</text>
</comment>
<dbReference type="PANTHER" id="PTHR43399:SF4">
    <property type="entry name" value="CELL WALL-ASSOCIATED PROTEASE"/>
    <property type="match status" value="1"/>
</dbReference>
<feature type="active site" description="Charge relay system" evidence="5">
    <location>
        <position position="293"/>
    </location>
</feature>
<dbReference type="GO" id="GO:0004252">
    <property type="term" value="F:serine-type endopeptidase activity"/>
    <property type="evidence" value="ECO:0007669"/>
    <property type="project" value="UniProtKB-UniRule"/>
</dbReference>
<dbReference type="Gene3D" id="3.40.50.200">
    <property type="entry name" value="Peptidase S8/S53 domain"/>
    <property type="match status" value="2"/>
</dbReference>
<reference evidence="7 8" key="1">
    <citation type="journal article" date="2018" name="Nat. Biotechnol.">
        <title>A standardized bacterial taxonomy based on genome phylogeny substantially revises the tree of life.</title>
        <authorList>
            <person name="Parks D.H."/>
            <person name="Chuvochina M."/>
            <person name="Waite D.W."/>
            <person name="Rinke C."/>
            <person name="Skarshewski A."/>
            <person name="Chaumeil P.A."/>
            <person name="Hugenholtz P."/>
        </authorList>
    </citation>
    <scope>NUCLEOTIDE SEQUENCE [LARGE SCALE GENOMIC DNA]</scope>
    <source>
        <strain evidence="7">UBA11482</strain>
    </source>
</reference>
<evidence type="ECO:0000256" key="5">
    <source>
        <dbReference type="PROSITE-ProRule" id="PRU01240"/>
    </source>
</evidence>
<evidence type="ECO:0000259" key="6">
    <source>
        <dbReference type="Pfam" id="PF00082"/>
    </source>
</evidence>
<keyword evidence="4 5" id="KW-0720">Serine protease</keyword>
<dbReference type="InterPro" id="IPR015500">
    <property type="entry name" value="Peptidase_S8_subtilisin-rel"/>
</dbReference>
<dbReference type="InterPro" id="IPR036852">
    <property type="entry name" value="Peptidase_S8/S53_dom_sf"/>
</dbReference>
<evidence type="ECO:0000256" key="3">
    <source>
        <dbReference type="ARBA" id="ARBA00022801"/>
    </source>
</evidence>
<feature type="active site" description="Charge relay system" evidence="5">
    <location>
        <position position="71"/>
    </location>
</feature>
<dbReference type="PRINTS" id="PR00723">
    <property type="entry name" value="SUBTILISIN"/>
</dbReference>
<dbReference type="PROSITE" id="PS51892">
    <property type="entry name" value="SUBTILASE"/>
    <property type="match status" value="1"/>
</dbReference>
<organism evidence="7 8">
    <name type="scientific">Coprobacter fastidiosus</name>
    <dbReference type="NCBI Taxonomy" id="1099853"/>
    <lineage>
        <taxon>Bacteria</taxon>
        <taxon>Pseudomonadati</taxon>
        <taxon>Bacteroidota</taxon>
        <taxon>Bacteroidia</taxon>
        <taxon>Bacteroidales</taxon>
        <taxon>Barnesiellaceae</taxon>
        <taxon>Coprobacter</taxon>
    </lineage>
</organism>
<evidence type="ECO:0000313" key="8">
    <source>
        <dbReference type="Proteomes" id="UP000262954"/>
    </source>
</evidence>
<gene>
    <name evidence="7" type="ORF">DDY73_05300</name>
</gene>
<proteinExistence type="inferred from homology"/>
<dbReference type="InterPro" id="IPR022398">
    <property type="entry name" value="Peptidase_S8_His-AS"/>
</dbReference>